<proteinExistence type="predicted"/>
<comment type="caution">
    <text evidence="1">The sequence shown here is derived from an EMBL/GenBank/DDBJ whole genome shotgun (WGS) entry which is preliminary data.</text>
</comment>
<gene>
    <name evidence="1" type="ORF">FPK63_26055</name>
</gene>
<organism evidence="1">
    <name type="scientific">Acinetobacter baumannii</name>
    <dbReference type="NCBI Taxonomy" id="470"/>
    <lineage>
        <taxon>Bacteria</taxon>
        <taxon>Pseudomonadati</taxon>
        <taxon>Pseudomonadota</taxon>
        <taxon>Gammaproteobacteria</taxon>
        <taxon>Moraxellales</taxon>
        <taxon>Moraxellaceae</taxon>
        <taxon>Acinetobacter</taxon>
        <taxon>Acinetobacter calcoaceticus/baumannii complex</taxon>
    </lineage>
</organism>
<sequence length="81" mass="8674">PLLCSAIAECLENFLGRPVPNLFRVSFGSTVSPSQAESIWEPIVDVCLALSNQLLPALVEGGLKSPTKVKDCISNFSQLIT</sequence>
<dbReference type="EMBL" id="VMAF01001491">
    <property type="protein sequence ID" value="MDR8434500.1"/>
    <property type="molecule type" value="Genomic_DNA"/>
</dbReference>
<reference evidence="1" key="1">
    <citation type="submission" date="2019-07" db="EMBL/GenBank/DDBJ databases">
        <title>Biological characteristics of mucoid Acinetobacter baumannii from a general hospital in China.</title>
        <authorList>
            <person name="Hua X."/>
            <person name="Yu Y."/>
        </authorList>
    </citation>
    <scope>NUCLEOTIDE SEQUENCE</scope>
    <source>
        <strain evidence="1">N8</strain>
    </source>
</reference>
<accession>A0ABD5DYF7</accession>
<evidence type="ECO:0000313" key="1">
    <source>
        <dbReference type="EMBL" id="MDR8434500.1"/>
    </source>
</evidence>
<protein>
    <submittedName>
        <fullName evidence="1">Uncharacterized protein</fullName>
    </submittedName>
</protein>
<feature type="non-terminal residue" evidence="1">
    <location>
        <position position="1"/>
    </location>
</feature>
<feature type="non-terminal residue" evidence="1">
    <location>
        <position position="81"/>
    </location>
</feature>
<dbReference type="AlphaFoldDB" id="A0ABD5DYF7"/>
<name>A0ABD5DYF7_ACIBA</name>